<dbReference type="Pfam" id="PF03068">
    <property type="entry name" value="PAD"/>
    <property type="match status" value="1"/>
</dbReference>
<dbReference type="GO" id="GO:0005509">
    <property type="term" value="F:calcium ion binding"/>
    <property type="evidence" value="ECO:0007669"/>
    <property type="project" value="InterPro"/>
</dbReference>
<evidence type="ECO:0000259" key="3">
    <source>
        <dbReference type="Pfam" id="PF20209"/>
    </source>
</evidence>
<dbReference type="GO" id="GO:0005737">
    <property type="term" value="C:cytoplasm"/>
    <property type="evidence" value="ECO:0007669"/>
    <property type="project" value="InterPro"/>
</dbReference>
<sequence>MGLKDDICKRCIAKDKNKEDEPWFFSAQNQLDFGSIPAFLPQLTKVEEMLIAPVHVFVNVMQVRGQQYKYRGHIVHFLRDVGKVRQFRVRRCCLQQWLDFLSNNHPGYRDITVCQKRMSVLPEDGDVLDQVATVEVTDPLSANLGDIGNDDIEPDEVDQSAVPDLLPEDTEMEALHSHVLDEERDSIQTCREWHLIFSRYSPCRPNAISGLSGVAFNPVWDVASTYEFLMDRLEEWKATAENHPDPEHFKVNINLGWDKLNEYYTKLDEMPAYYSAILNPVSRWGYFENTWTDQSQLPWLQEAKRMVRKLWEEEYKTLPVLSMRDEEPPLKRLKVMSALERHRAYRTSTLPARASSCQGSLDADHDEYDHWLSNSDPKNDPLVTDPLQYWWEKRSSYPRLSRMALDILSIPPIDTEGKDVWSEESGALFLANIGDTDFRCSSKIKATTPSNKELDNCNDASDNVLRNPTYLAPVRTVPNLELSDSATASIVVKNSTAESKVRIFHRVGKDWTYVTPNYTFHGQDLRAGLDLGIDARDVRRPDAWDGRATLELTVEDGGEVAKDSVTLRVAPVMVHHHGQLLEQVLATAGGNSTVQNIFVQVLRELTARAGVKKPLFAFNMSDSPEGFDPWAQDFFEAGYTSIPGPDGPIVLRIMVRSAQDDRWAGRLVFRDLRSNSVGAVQHHVSGDTTDSTGNLETIPPYTHNGKSYPAGRIVMGSQFGVKPLIVKFFEAQEVQTPVEINTSWLRVGHTDEFMQFLPANNRLGWVMAVSDPLAGLRILENAQKAGHGKVMALSRPSFATDGISRCLPNDTIEEVLSKANFTGIQEYCADNIQANIEIIKRETGITDNGIIRIPSLFYSQPWTCEIDTKTLNIIEAAGHMTKVNLLRRQSDAIQVTAFYPETINGIVLSNSQYVAPNPWGPIIDGKDIIAEAVSAAYAKINYNVSYMDDWFSHHTGDGEVHCGSNAIRDAFAQWW</sequence>
<proteinExistence type="predicted"/>
<dbReference type="GO" id="GO:0004668">
    <property type="term" value="F:protein-arginine deiminase activity"/>
    <property type="evidence" value="ECO:0007669"/>
    <property type="project" value="InterPro"/>
</dbReference>
<feature type="domain" description="Protein-arginine deiminase C-terminal" evidence="1">
    <location>
        <begin position="560"/>
        <end position="975"/>
    </location>
</feature>
<dbReference type="EMBL" id="JAQHRD010000009">
    <property type="protein sequence ID" value="KAJ6438044.1"/>
    <property type="molecule type" value="Genomic_DNA"/>
</dbReference>
<feature type="domain" description="HAT C-terminal dimerisation" evidence="2">
    <location>
        <begin position="369"/>
        <end position="422"/>
    </location>
</feature>
<evidence type="ECO:0000313" key="5">
    <source>
        <dbReference type="Proteomes" id="UP001163105"/>
    </source>
</evidence>
<gene>
    <name evidence="4" type="ORF">O9K51_09466</name>
</gene>
<dbReference type="SUPFAM" id="SSF55909">
    <property type="entry name" value="Pentein"/>
    <property type="match status" value="1"/>
</dbReference>
<feature type="domain" description="DUF6570" evidence="3">
    <location>
        <begin position="20"/>
        <end position="84"/>
    </location>
</feature>
<evidence type="ECO:0000313" key="4">
    <source>
        <dbReference type="EMBL" id="KAJ6438044.1"/>
    </source>
</evidence>
<protein>
    <submittedName>
        <fullName evidence="4">FluG domain-containing protein</fullName>
    </submittedName>
</protein>
<dbReference type="Proteomes" id="UP001163105">
    <property type="component" value="Unassembled WGS sequence"/>
</dbReference>
<dbReference type="Pfam" id="PF05699">
    <property type="entry name" value="Dimer_Tnp_hAT"/>
    <property type="match status" value="1"/>
</dbReference>
<keyword evidence="5" id="KW-1185">Reference proteome</keyword>
<dbReference type="Pfam" id="PF20209">
    <property type="entry name" value="DUF6570"/>
    <property type="match status" value="1"/>
</dbReference>
<dbReference type="InterPro" id="IPR012337">
    <property type="entry name" value="RNaseH-like_sf"/>
</dbReference>
<dbReference type="InterPro" id="IPR004303">
    <property type="entry name" value="PAD"/>
</dbReference>
<reference evidence="4" key="1">
    <citation type="submission" date="2023-01" db="EMBL/GenBank/DDBJ databases">
        <title>The growth and conidiation of Purpureocillium lavendulum are regulated by nitrogen source and histone H3K14 acetylation.</title>
        <authorList>
            <person name="Tang P."/>
            <person name="Han J."/>
            <person name="Zhang C."/>
            <person name="Tang P."/>
            <person name="Qi F."/>
            <person name="Zhang K."/>
            <person name="Liang L."/>
        </authorList>
    </citation>
    <scope>NUCLEOTIDE SEQUENCE</scope>
    <source>
        <strain evidence="4">YMF1.00683</strain>
    </source>
</reference>
<evidence type="ECO:0000259" key="2">
    <source>
        <dbReference type="Pfam" id="PF05699"/>
    </source>
</evidence>
<dbReference type="PANTHER" id="PTHR10837:SF8">
    <property type="entry name" value="PROTEIN-ARGININE DEIMINASE"/>
    <property type="match status" value="1"/>
</dbReference>
<dbReference type="Gene3D" id="3.75.10.10">
    <property type="entry name" value="L-arginine/glycine Amidinotransferase, Chain A"/>
    <property type="match status" value="1"/>
</dbReference>
<dbReference type="PANTHER" id="PTHR10837">
    <property type="entry name" value="PEPTIDYLARGININE DEIMINASE"/>
    <property type="match status" value="1"/>
</dbReference>
<name>A0AB34FG84_9HYPO</name>
<accession>A0AB34FG84</accession>
<evidence type="ECO:0000259" key="1">
    <source>
        <dbReference type="Pfam" id="PF03068"/>
    </source>
</evidence>
<dbReference type="AlphaFoldDB" id="A0AB34FG84"/>
<dbReference type="SUPFAM" id="SSF53098">
    <property type="entry name" value="Ribonuclease H-like"/>
    <property type="match status" value="1"/>
</dbReference>
<dbReference type="InterPro" id="IPR013530">
    <property type="entry name" value="PAD_C"/>
</dbReference>
<organism evidence="4 5">
    <name type="scientific">Purpureocillium lavendulum</name>
    <dbReference type="NCBI Taxonomy" id="1247861"/>
    <lineage>
        <taxon>Eukaryota</taxon>
        <taxon>Fungi</taxon>
        <taxon>Dikarya</taxon>
        <taxon>Ascomycota</taxon>
        <taxon>Pezizomycotina</taxon>
        <taxon>Sordariomycetes</taxon>
        <taxon>Hypocreomycetidae</taxon>
        <taxon>Hypocreales</taxon>
        <taxon>Ophiocordycipitaceae</taxon>
        <taxon>Purpureocillium</taxon>
    </lineage>
</organism>
<dbReference type="InterPro" id="IPR046700">
    <property type="entry name" value="DUF6570"/>
</dbReference>
<comment type="caution">
    <text evidence="4">The sequence shown here is derived from an EMBL/GenBank/DDBJ whole genome shotgun (WGS) entry which is preliminary data.</text>
</comment>
<dbReference type="InterPro" id="IPR008906">
    <property type="entry name" value="HATC_C_dom"/>
</dbReference>
<dbReference type="GO" id="GO:0046983">
    <property type="term" value="F:protein dimerization activity"/>
    <property type="evidence" value="ECO:0007669"/>
    <property type="project" value="InterPro"/>
</dbReference>